<dbReference type="AlphaFoldDB" id="A0A7S0SR39"/>
<feature type="active site" description="Proton donor/acceptor" evidence="1">
    <location>
        <position position="137"/>
    </location>
</feature>
<feature type="active site" description="Tele-phosphohistidine intermediate" evidence="1">
    <location>
        <position position="53"/>
    </location>
</feature>
<dbReference type="InterPro" id="IPR013078">
    <property type="entry name" value="His_Pase_superF_clade-1"/>
</dbReference>
<name>A0A7S0SR39_9STRA</name>
<feature type="binding site" evidence="2">
    <location>
        <position position="145"/>
    </location>
    <ligand>
        <name>substrate</name>
    </ligand>
</feature>
<reference evidence="4" key="1">
    <citation type="submission" date="2021-01" db="EMBL/GenBank/DDBJ databases">
        <authorList>
            <person name="Corre E."/>
            <person name="Pelletier E."/>
            <person name="Niang G."/>
            <person name="Scheremetjew M."/>
            <person name="Finn R."/>
            <person name="Kale V."/>
            <person name="Holt S."/>
            <person name="Cochrane G."/>
            <person name="Meng A."/>
            <person name="Brown T."/>
            <person name="Cohen L."/>
        </authorList>
    </citation>
    <scope>NUCLEOTIDE SEQUENCE</scope>
    <source>
        <strain evidence="4">UTEXLB2642</strain>
    </source>
</reference>
<dbReference type="SUPFAM" id="SSF53254">
    <property type="entry name" value="Phosphoglycerate mutase-like"/>
    <property type="match status" value="1"/>
</dbReference>
<dbReference type="InterPro" id="IPR052765">
    <property type="entry name" value="PGM-Related"/>
</dbReference>
<feature type="region of interest" description="Disordered" evidence="3">
    <location>
        <begin position="1"/>
        <end position="24"/>
    </location>
</feature>
<evidence type="ECO:0008006" key="5">
    <source>
        <dbReference type="Google" id="ProtNLM"/>
    </source>
</evidence>
<dbReference type="PROSITE" id="PS00175">
    <property type="entry name" value="PG_MUTASE"/>
    <property type="match status" value="1"/>
</dbReference>
<dbReference type="Gene3D" id="3.40.50.1240">
    <property type="entry name" value="Phosphoglycerate mutase-like"/>
    <property type="match status" value="1"/>
</dbReference>
<dbReference type="CDD" id="cd07067">
    <property type="entry name" value="HP_PGM_like"/>
    <property type="match status" value="1"/>
</dbReference>
<accession>A0A7S0SR39</accession>
<feature type="binding site" evidence="2">
    <location>
        <begin position="52"/>
        <end position="59"/>
    </location>
    <ligand>
        <name>substrate</name>
    </ligand>
</feature>
<dbReference type="InterPro" id="IPR001345">
    <property type="entry name" value="PG/BPGM_mutase_AS"/>
</dbReference>
<dbReference type="GO" id="GO:0003824">
    <property type="term" value="F:catalytic activity"/>
    <property type="evidence" value="ECO:0007669"/>
    <property type="project" value="InterPro"/>
</dbReference>
<sequence length="319" mass="37070">MGNSSTKLKQINKSDTNNNNNDINILSPKSIDRRTKYSMNKLRLPKRIILVRHGESLGNVDELAYCSMPDWKIPLTEKGKEQASNVGKKIKEIIGNNSPISVYLSPYIRTKQTFALMIKELSNNNVITVREEPRLTEQQFGNFQKAEDMIRYKKERGQFGRFYYRFPDGESGLDVYSRVSSFIGTLFREWAKEQSTRSNHEDNNIIIVTHGLTLRLFLMRWFQFSVSEFENTRNPNNGDIIVMNRIKFDVNMNETLSDQSCIDTLLYSDHFILDNYVYEKLNIKHKTIVPLERSIVINDIERIVSEAEKGYEIASDINS</sequence>
<organism evidence="4">
    <name type="scientific">Chromulina nebulosa</name>
    <dbReference type="NCBI Taxonomy" id="96789"/>
    <lineage>
        <taxon>Eukaryota</taxon>
        <taxon>Sar</taxon>
        <taxon>Stramenopiles</taxon>
        <taxon>Ochrophyta</taxon>
        <taxon>Chrysophyceae</taxon>
        <taxon>Chromulinales</taxon>
        <taxon>Chromulinaceae</taxon>
        <taxon>Chromulina</taxon>
    </lineage>
</organism>
<evidence type="ECO:0000313" key="4">
    <source>
        <dbReference type="EMBL" id="CAD8714338.1"/>
    </source>
</evidence>
<dbReference type="InterPro" id="IPR029033">
    <property type="entry name" value="His_PPase_superfam"/>
</dbReference>
<protein>
    <recommendedName>
        <fullName evidence="5">Phosphoglycerate mutase (2,3-diphosphoglycerate-dependent)</fullName>
    </recommendedName>
</protein>
<evidence type="ECO:0000256" key="3">
    <source>
        <dbReference type="SAM" id="MobiDB-lite"/>
    </source>
</evidence>
<gene>
    <name evidence="4" type="ORF">CNEB1095_LOCUS789</name>
</gene>
<evidence type="ECO:0000256" key="1">
    <source>
        <dbReference type="PIRSR" id="PIRSR613078-1"/>
    </source>
</evidence>
<dbReference type="SMART" id="SM00855">
    <property type="entry name" value="PGAM"/>
    <property type="match status" value="1"/>
</dbReference>
<feature type="compositionally biased region" description="Low complexity" evidence="3">
    <location>
        <begin position="11"/>
        <end position="24"/>
    </location>
</feature>
<dbReference type="EMBL" id="HBFD01001213">
    <property type="protein sequence ID" value="CAD8714338.1"/>
    <property type="molecule type" value="Transcribed_RNA"/>
</dbReference>
<evidence type="ECO:0000256" key="2">
    <source>
        <dbReference type="PIRSR" id="PIRSR613078-2"/>
    </source>
</evidence>
<feature type="binding site" evidence="2">
    <location>
        <position position="109"/>
    </location>
    <ligand>
        <name>substrate</name>
    </ligand>
</feature>
<dbReference type="Pfam" id="PF00300">
    <property type="entry name" value="His_Phos_1"/>
    <property type="match status" value="1"/>
</dbReference>
<proteinExistence type="predicted"/>
<dbReference type="PANTHER" id="PTHR46192">
    <property type="entry name" value="BROAD-RANGE ACID PHOSPHATASE DET1"/>
    <property type="match status" value="1"/>
</dbReference>